<feature type="compositionally biased region" description="Polar residues" evidence="7">
    <location>
        <begin position="282"/>
        <end position="292"/>
    </location>
</feature>
<keyword evidence="4 6" id="KW-0804">Transcription</keyword>
<dbReference type="PRINTS" id="PR00616">
    <property type="entry name" value="CCAATSUBUNTB"/>
</dbReference>
<comment type="subcellular location">
    <subcellularLocation>
        <location evidence="1 6">Nucleus</location>
    </subcellularLocation>
</comment>
<name>A0A6G1HNW7_9PEZI</name>
<keyword evidence="9" id="KW-1185">Reference proteome</keyword>
<dbReference type="PROSITE" id="PS51152">
    <property type="entry name" value="NFYA_HAP2_2"/>
    <property type="match status" value="1"/>
</dbReference>
<gene>
    <name evidence="8" type="ORF">EJ06DRAFT_155419</name>
</gene>
<feature type="region of interest" description="Disordered" evidence="7">
    <location>
        <begin position="227"/>
        <end position="330"/>
    </location>
</feature>
<dbReference type="SMART" id="SM00521">
    <property type="entry name" value="CBF"/>
    <property type="match status" value="1"/>
</dbReference>
<protein>
    <recommendedName>
        <fullName evidence="6">Transcriptional activator HAP2</fullName>
    </recommendedName>
</protein>
<evidence type="ECO:0000256" key="1">
    <source>
        <dbReference type="ARBA" id="ARBA00004123"/>
    </source>
</evidence>
<reference evidence="8" key="1">
    <citation type="journal article" date="2020" name="Stud. Mycol.">
        <title>101 Dothideomycetes genomes: a test case for predicting lifestyles and emergence of pathogens.</title>
        <authorList>
            <person name="Haridas S."/>
            <person name="Albert R."/>
            <person name="Binder M."/>
            <person name="Bloem J."/>
            <person name="Labutti K."/>
            <person name="Salamov A."/>
            <person name="Andreopoulos B."/>
            <person name="Baker S."/>
            <person name="Barry K."/>
            <person name="Bills G."/>
            <person name="Bluhm B."/>
            <person name="Cannon C."/>
            <person name="Castanera R."/>
            <person name="Culley D."/>
            <person name="Daum C."/>
            <person name="Ezra D."/>
            <person name="Gonzalez J."/>
            <person name="Henrissat B."/>
            <person name="Kuo A."/>
            <person name="Liang C."/>
            <person name="Lipzen A."/>
            <person name="Lutzoni F."/>
            <person name="Magnuson J."/>
            <person name="Mondo S."/>
            <person name="Nolan M."/>
            <person name="Ohm R."/>
            <person name="Pangilinan J."/>
            <person name="Park H.-J."/>
            <person name="Ramirez L."/>
            <person name="Alfaro M."/>
            <person name="Sun H."/>
            <person name="Tritt A."/>
            <person name="Yoshinaga Y."/>
            <person name="Zwiers L.-H."/>
            <person name="Turgeon B."/>
            <person name="Goodwin S."/>
            <person name="Spatafora J."/>
            <person name="Crous P."/>
            <person name="Grigoriev I."/>
        </authorList>
    </citation>
    <scope>NUCLEOTIDE SEQUENCE</scope>
    <source>
        <strain evidence="8">CBS 262.69</strain>
    </source>
</reference>
<dbReference type="GO" id="GO:0005634">
    <property type="term" value="C:nucleus"/>
    <property type="evidence" value="ECO:0007669"/>
    <property type="project" value="UniProtKB-SubCell"/>
</dbReference>
<evidence type="ECO:0000256" key="6">
    <source>
        <dbReference type="RuleBase" id="RU367155"/>
    </source>
</evidence>
<evidence type="ECO:0000256" key="4">
    <source>
        <dbReference type="ARBA" id="ARBA00023163"/>
    </source>
</evidence>
<dbReference type="EMBL" id="ML996703">
    <property type="protein sequence ID" value="KAF2397556.1"/>
    <property type="molecule type" value="Genomic_DNA"/>
</dbReference>
<evidence type="ECO:0000256" key="7">
    <source>
        <dbReference type="SAM" id="MobiDB-lite"/>
    </source>
</evidence>
<evidence type="ECO:0000256" key="5">
    <source>
        <dbReference type="ARBA" id="ARBA00023242"/>
    </source>
</evidence>
<sequence length="330" mass="35715">MEYASFPQQQPHNAHHPQAHLQGPYPSAQNGASTITSPNQQQLHPPSQTSPLMSQGHPYAQHPAQTSSSHHHQPLPYNPAYGVQPMQQYSLSTTQAAAAMATAAASGQHYYPMPNQGYVNHDNKVDARGNRSPPSGGLQHQIPGRRMSHANTSPVLQQSQPVMNAARPSTATMQPPTAATVSQHAQSPEVVAGAAEEAPLYVNAKQFHRILKRRLARQKLEEQLRLTSKARKPYLHESRHNHAMRRPRGPGGRFLTSEEVAELDRKRNQDSNGPVSDGANKANGTGQKSTGGQKRKSTGTGGGNHKRTKTGGPVKQPSTSADDDDDDISD</sequence>
<dbReference type="AlphaFoldDB" id="A0A6G1HNW7"/>
<feature type="region of interest" description="Disordered" evidence="7">
    <location>
        <begin position="114"/>
        <end position="145"/>
    </location>
</feature>
<feature type="region of interest" description="Disordered" evidence="7">
    <location>
        <begin position="1"/>
        <end position="81"/>
    </location>
</feature>
<comment type="subunit">
    <text evidence="6">Heterotrimer.</text>
</comment>
<dbReference type="PANTHER" id="PTHR12632">
    <property type="entry name" value="TRANSCRIPTION FACTOR NF-Y ALPHA-RELATED"/>
    <property type="match status" value="1"/>
</dbReference>
<feature type="compositionally biased region" description="Polar residues" evidence="7">
    <location>
        <begin position="27"/>
        <end position="53"/>
    </location>
</feature>
<evidence type="ECO:0000313" key="9">
    <source>
        <dbReference type="Proteomes" id="UP000799640"/>
    </source>
</evidence>
<dbReference type="Pfam" id="PF02045">
    <property type="entry name" value="CBFB_NFYA"/>
    <property type="match status" value="1"/>
</dbReference>
<dbReference type="Proteomes" id="UP000799640">
    <property type="component" value="Unassembled WGS sequence"/>
</dbReference>
<keyword evidence="2 6" id="KW-0805">Transcription regulation</keyword>
<comment type="similarity">
    <text evidence="6">Belongs to the NFYA/HAP2 subunit family.</text>
</comment>
<comment type="function">
    <text evidence="6">Component of the sequence-specific heterotrimeric transcription factor (NF-Y) which specifically recognizes a 5'-CCAAT-3' box motif found in the promoters of its target genes.</text>
</comment>
<dbReference type="GO" id="GO:0003677">
    <property type="term" value="F:DNA binding"/>
    <property type="evidence" value="ECO:0007669"/>
    <property type="project" value="UniProtKB-KW"/>
</dbReference>
<organism evidence="8 9">
    <name type="scientific">Trichodelitschia bisporula</name>
    <dbReference type="NCBI Taxonomy" id="703511"/>
    <lineage>
        <taxon>Eukaryota</taxon>
        <taxon>Fungi</taxon>
        <taxon>Dikarya</taxon>
        <taxon>Ascomycota</taxon>
        <taxon>Pezizomycotina</taxon>
        <taxon>Dothideomycetes</taxon>
        <taxon>Dothideomycetes incertae sedis</taxon>
        <taxon>Phaeotrichales</taxon>
        <taxon>Phaeotrichaceae</taxon>
        <taxon>Trichodelitschia</taxon>
    </lineage>
</organism>
<proteinExistence type="inferred from homology"/>
<evidence type="ECO:0000313" key="8">
    <source>
        <dbReference type="EMBL" id="KAF2397556.1"/>
    </source>
</evidence>
<dbReference type="OrthoDB" id="1097733at2759"/>
<feature type="compositionally biased region" description="Acidic residues" evidence="7">
    <location>
        <begin position="321"/>
        <end position="330"/>
    </location>
</feature>
<dbReference type="GO" id="GO:0003700">
    <property type="term" value="F:DNA-binding transcription factor activity"/>
    <property type="evidence" value="ECO:0007669"/>
    <property type="project" value="UniProtKB-UniRule"/>
</dbReference>
<accession>A0A6G1HNW7</accession>
<keyword evidence="3 6" id="KW-0238">DNA-binding</keyword>
<evidence type="ECO:0000256" key="3">
    <source>
        <dbReference type="ARBA" id="ARBA00023125"/>
    </source>
</evidence>
<dbReference type="InterPro" id="IPR001289">
    <property type="entry name" value="NFYA"/>
</dbReference>
<evidence type="ECO:0000256" key="2">
    <source>
        <dbReference type="ARBA" id="ARBA00023015"/>
    </source>
</evidence>
<dbReference type="Gene3D" id="6.10.250.2430">
    <property type="match status" value="1"/>
</dbReference>
<keyword evidence="5 6" id="KW-0539">Nucleus</keyword>
<feature type="region of interest" description="Disordered" evidence="7">
    <location>
        <begin position="163"/>
        <end position="186"/>
    </location>
</feature>